<dbReference type="EMBL" id="KN833002">
    <property type="protein sequence ID" value="KIM80826.1"/>
    <property type="molecule type" value="Genomic_DNA"/>
</dbReference>
<dbReference type="GO" id="GO:0051082">
    <property type="term" value="F:unfolded protein binding"/>
    <property type="evidence" value="ECO:0007669"/>
    <property type="project" value="TreeGrafter"/>
</dbReference>
<dbReference type="STRING" id="765440.A0A0C3FNN9"/>
<comment type="similarity">
    <text evidence="1">Belongs to the SHQ1 family.</text>
</comment>
<keyword evidence="4" id="KW-1185">Reference proteome</keyword>
<gene>
    <name evidence="3" type="ORF">PILCRDRAFT_822105</name>
</gene>
<dbReference type="InParanoid" id="A0A0C3FNN9"/>
<dbReference type="CDD" id="cd06463">
    <property type="entry name" value="p23_like"/>
    <property type="match status" value="1"/>
</dbReference>
<sequence>MITPRFSCSQTAESVVISIYCPSIRASDVEIHVDETLLTVHINPYFLRLNFSNRLLEDDESSAQYDPGSGYLIVTLTKETKGEEFKDLDLLAKLLAPRSTQIQHQPIIEVVGTENVSNDEDDLVERTRALALDRQEILEAAENDWQLPQDVPKPLADFDLSVEKRYGFLDMHSGYFRHVSHMENEVNELGADAEFCSPDERRKRRIMHEDEKFDGEHYMADYMDDESIREVLTWKHPHITNADECQYTEEEKLAMLRLPRREYLATSTQTHDLYLTLLTLLFSYAYDARFTQHDPSTESAWTISALTPAFSALDPPPYFASIHSALTPANDPIFSPSEIASALVPSYRRSLAFPLYRSFALAETCRTDVAELLCKGRRTVVRCLIELKRILDLHEVYYIYSKIWVEDFCVWTQAYATDDNLKKLATCVKFLKMEKSLLGWDLEKLETVTQEQSRDDDSDDETDD</sequence>
<dbReference type="FunCoup" id="A0A0C3FNN9">
    <property type="interactions" value="637"/>
</dbReference>
<reference evidence="3 4" key="1">
    <citation type="submission" date="2014-04" db="EMBL/GenBank/DDBJ databases">
        <authorList>
            <consortium name="DOE Joint Genome Institute"/>
            <person name="Kuo A."/>
            <person name="Tarkka M."/>
            <person name="Buscot F."/>
            <person name="Kohler A."/>
            <person name="Nagy L.G."/>
            <person name="Floudas D."/>
            <person name="Copeland A."/>
            <person name="Barry K.W."/>
            <person name="Cichocki N."/>
            <person name="Veneault-Fourrey C."/>
            <person name="LaButti K."/>
            <person name="Lindquist E.A."/>
            <person name="Lipzen A."/>
            <person name="Lundell T."/>
            <person name="Morin E."/>
            <person name="Murat C."/>
            <person name="Sun H."/>
            <person name="Tunlid A."/>
            <person name="Henrissat B."/>
            <person name="Grigoriev I.V."/>
            <person name="Hibbett D.S."/>
            <person name="Martin F."/>
            <person name="Nordberg H.P."/>
            <person name="Cantor M.N."/>
            <person name="Hua S.X."/>
        </authorList>
    </citation>
    <scope>NUCLEOTIDE SEQUENCE [LARGE SCALE GENOMIC DNA]</scope>
    <source>
        <strain evidence="3 4">F 1598</strain>
    </source>
</reference>
<proteinExistence type="inferred from homology"/>
<dbReference type="HOGENOM" id="CLU_030217_1_0_1"/>
<dbReference type="InterPro" id="IPR008978">
    <property type="entry name" value="HSP20-like_chaperone"/>
</dbReference>
<dbReference type="PANTHER" id="PTHR12967:SF0">
    <property type="entry name" value="PROTEIN SHQ1 HOMOLOG"/>
    <property type="match status" value="1"/>
</dbReference>
<dbReference type="Pfam" id="PF04925">
    <property type="entry name" value="SHQ1"/>
    <property type="match status" value="1"/>
</dbReference>
<dbReference type="OrthoDB" id="73639at2759"/>
<evidence type="ECO:0000256" key="1">
    <source>
        <dbReference type="ARBA" id="ARBA00005607"/>
    </source>
</evidence>
<protein>
    <recommendedName>
        <fullName evidence="2">CS domain-containing protein</fullName>
    </recommendedName>
</protein>
<dbReference type="InterPro" id="IPR039742">
    <property type="entry name" value="Shq1"/>
</dbReference>
<dbReference type="InterPro" id="IPR007009">
    <property type="entry name" value="Shq1_C"/>
</dbReference>
<dbReference type="Gene3D" id="2.60.40.790">
    <property type="match status" value="1"/>
</dbReference>
<dbReference type="GO" id="GO:0005654">
    <property type="term" value="C:nucleoplasm"/>
    <property type="evidence" value="ECO:0007669"/>
    <property type="project" value="TreeGrafter"/>
</dbReference>
<evidence type="ECO:0000259" key="2">
    <source>
        <dbReference type="PROSITE" id="PS51203"/>
    </source>
</evidence>
<evidence type="ECO:0000313" key="4">
    <source>
        <dbReference type="Proteomes" id="UP000054166"/>
    </source>
</evidence>
<dbReference type="GO" id="GO:0000493">
    <property type="term" value="P:box H/ACA snoRNP assembly"/>
    <property type="evidence" value="ECO:0007669"/>
    <property type="project" value="InterPro"/>
</dbReference>
<feature type="domain" description="CS" evidence="2">
    <location>
        <begin position="1"/>
        <end position="89"/>
    </location>
</feature>
<reference evidence="4" key="2">
    <citation type="submission" date="2015-01" db="EMBL/GenBank/DDBJ databases">
        <title>Evolutionary Origins and Diversification of the Mycorrhizal Mutualists.</title>
        <authorList>
            <consortium name="DOE Joint Genome Institute"/>
            <consortium name="Mycorrhizal Genomics Consortium"/>
            <person name="Kohler A."/>
            <person name="Kuo A."/>
            <person name="Nagy L.G."/>
            <person name="Floudas D."/>
            <person name="Copeland A."/>
            <person name="Barry K.W."/>
            <person name="Cichocki N."/>
            <person name="Veneault-Fourrey C."/>
            <person name="LaButti K."/>
            <person name="Lindquist E.A."/>
            <person name="Lipzen A."/>
            <person name="Lundell T."/>
            <person name="Morin E."/>
            <person name="Murat C."/>
            <person name="Riley R."/>
            <person name="Ohm R."/>
            <person name="Sun H."/>
            <person name="Tunlid A."/>
            <person name="Henrissat B."/>
            <person name="Grigoriev I.V."/>
            <person name="Hibbett D.S."/>
            <person name="Martin F."/>
        </authorList>
    </citation>
    <scope>NUCLEOTIDE SEQUENCE [LARGE SCALE GENOMIC DNA]</scope>
    <source>
        <strain evidence="4">F 1598</strain>
    </source>
</reference>
<dbReference type="GO" id="GO:0005737">
    <property type="term" value="C:cytoplasm"/>
    <property type="evidence" value="ECO:0007669"/>
    <property type="project" value="TreeGrafter"/>
</dbReference>
<organism evidence="3 4">
    <name type="scientific">Piloderma croceum (strain F 1598)</name>
    <dbReference type="NCBI Taxonomy" id="765440"/>
    <lineage>
        <taxon>Eukaryota</taxon>
        <taxon>Fungi</taxon>
        <taxon>Dikarya</taxon>
        <taxon>Basidiomycota</taxon>
        <taxon>Agaricomycotina</taxon>
        <taxon>Agaricomycetes</taxon>
        <taxon>Agaricomycetidae</taxon>
        <taxon>Atheliales</taxon>
        <taxon>Atheliaceae</taxon>
        <taxon>Piloderma</taxon>
    </lineage>
</organism>
<name>A0A0C3FNN9_PILCF</name>
<dbReference type="InterPro" id="IPR007052">
    <property type="entry name" value="CS_dom"/>
</dbReference>
<dbReference type="SUPFAM" id="SSF49764">
    <property type="entry name" value="HSP20-like chaperones"/>
    <property type="match status" value="1"/>
</dbReference>
<dbReference type="InterPro" id="IPR048696">
    <property type="entry name" value="SHQ1-like_CS"/>
</dbReference>
<dbReference type="PANTHER" id="PTHR12967">
    <property type="entry name" value="PROTEIN SHQ1 HOMOLOG"/>
    <property type="match status" value="1"/>
</dbReference>
<dbReference type="Proteomes" id="UP000054166">
    <property type="component" value="Unassembled WGS sequence"/>
</dbReference>
<accession>A0A0C3FNN9</accession>
<evidence type="ECO:0000313" key="3">
    <source>
        <dbReference type="EMBL" id="KIM80826.1"/>
    </source>
</evidence>
<dbReference type="Pfam" id="PF21413">
    <property type="entry name" value="SHQ1-like_CS"/>
    <property type="match status" value="1"/>
</dbReference>
<dbReference type="AlphaFoldDB" id="A0A0C3FNN9"/>
<dbReference type="PROSITE" id="PS51203">
    <property type="entry name" value="CS"/>
    <property type="match status" value="1"/>
</dbReference>